<dbReference type="Gene3D" id="3.30.429.10">
    <property type="entry name" value="Macrophage Migration Inhibitory Factor"/>
    <property type="match status" value="2"/>
</dbReference>
<evidence type="ECO:0000313" key="1">
    <source>
        <dbReference type="EMBL" id="MDD1947011.1"/>
    </source>
</evidence>
<reference evidence="1" key="1">
    <citation type="submission" date="2022-07" db="EMBL/GenBank/DDBJ databases">
        <title>Draft genome of Pseudomonas carnis strain LP isolated from cheese.</title>
        <authorList>
            <person name="Wolfe B.E."/>
        </authorList>
    </citation>
    <scope>NUCLEOTIDE SEQUENCE</scope>
    <source>
        <strain evidence="1">LP</strain>
    </source>
</reference>
<proteinExistence type="predicted"/>
<dbReference type="SUPFAM" id="SSF55331">
    <property type="entry name" value="Tautomerase/MIF"/>
    <property type="match status" value="1"/>
</dbReference>
<name>A0ABT5RLY6_9PSED</name>
<evidence type="ECO:0000313" key="2">
    <source>
        <dbReference type="Proteomes" id="UP001150614"/>
    </source>
</evidence>
<comment type="caution">
    <text evidence="1">The sequence shown here is derived from an EMBL/GenBank/DDBJ whole genome shotgun (WGS) entry which is preliminary data.</text>
</comment>
<keyword evidence="2" id="KW-1185">Reference proteome</keyword>
<dbReference type="InterPro" id="IPR014347">
    <property type="entry name" value="Tautomerase/MIF_sf"/>
</dbReference>
<protein>
    <submittedName>
        <fullName evidence="1">4-oxalocrotonate tautomerase family protein</fullName>
    </submittedName>
</protein>
<dbReference type="EMBL" id="JANCLL010000037">
    <property type="protein sequence ID" value="MDD1947011.1"/>
    <property type="molecule type" value="Genomic_DNA"/>
</dbReference>
<sequence length="144" mass="15552">MPLIYVNSPEGTFSDSTRDALAEELTVAALESEGLPTTPFVKSTTWIYFRDHPASHVYHGGKPGGTKIISLEVNAFQGGLDAVAKESLITRFTAAIRKHAGIAEKDLAPVYIVLRDVSTIDWGVFGDTITLNDLRNPPADAKPV</sequence>
<gene>
    <name evidence="1" type="ORF">NMG11_24635</name>
</gene>
<dbReference type="RefSeq" id="WP_274129117.1">
    <property type="nucleotide sequence ID" value="NZ_JANCLL010000037.1"/>
</dbReference>
<dbReference type="Proteomes" id="UP001150614">
    <property type="component" value="Unassembled WGS sequence"/>
</dbReference>
<accession>A0ABT5RLY6</accession>
<organism evidence="1 2">
    <name type="scientific">Pseudomonas carnis</name>
    <dbReference type="NCBI Taxonomy" id="2487355"/>
    <lineage>
        <taxon>Bacteria</taxon>
        <taxon>Pseudomonadati</taxon>
        <taxon>Pseudomonadota</taxon>
        <taxon>Gammaproteobacteria</taxon>
        <taxon>Pseudomonadales</taxon>
        <taxon>Pseudomonadaceae</taxon>
        <taxon>Pseudomonas</taxon>
    </lineage>
</organism>